<comment type="caution">
    <text evidence="1">The sequence shown here is derived from an EMBL/GenBank/DDBJ whole genome shotgun (WGS) entry which is preliminary data.</text>
</comment>
<proteinExistence type="predicted"/>
<name>A0A7J3T8Y7_9ARCH</name>
<sequence>MVGYDGTIYIASKHSIYALGSSGELKWSYNISENITSPPSCG</sequence>
<dbReference type="Gene3D" id="2.40.10.480">
    <property type="match status" value="1"/>
</dbReference>
<dbReference type="InterPro" id="IPR011047">
    <property type="entry name" value="Quinoprotein_ADH-like_sf"/>
</dbReference>
<dbReference type="AlphaFoldDB" id="A0A7J3T8Y7"/>
<dbReference type="SUPFAM" id="SSF50998">
    <property type="entry name" value="Quinoprotein alcohol dehydrogenase-like"/>
    <property type="match status" value="1"/>
</dbReference>
<reference evidence="1" key="1">
    <citation type="journal article" date="2020" name="mSystems">
        <title>Genome- and Community-Level Interaction Insights into Carbon Utilization and Element Cycling Functions of Hydrothermarchaeota in Hydrothermal Sediment.</title>
        <authorList>
            <person name="Zhou Z."/>
            <person name="Liu Y."/>
            <person name="Xu W."/>
            <person name="Pan J."/>
            <person name="Luo Z.H."/>
            <person name="Li M."/>
        </authorList>
    </citation>
    <scope>NUCLEOTIDE SEQUENCE [LARGE SCALE GENOMIC DNA]</scope>
    <source>
        <strain evidence="1">HyVt-85</strain>
    </source>
</reference>
<evidence type="ECO:0000313" key="1">
    <source>
        <dbReference type="EMBL" id="HHE75689.1"/>
    </source>
</evidence>
<protein>
    <submittedName>
        <fullName evidence="1">Uncharacterized protein</fullName>
    </submittedName>
</protein>
<dbReference type="EMBL" id="DRTM01000076">
    <property type="protein sequence ID" value="HHE75689.1"/>
    <property type="molecule type" value="Genomic_DNA"/>
</dbReference>
<gene>
    <name evidence="1" type="ORF">ENL31_01000</name>
</gene>
<organism evidence="1">
    <name type="scientific">Candidatus Aciduliprofundum boonei</name>
    <dbReference type="NCBI Taxonomy" id="379547"/>
    <lineage>
        <taxon>Archaea</taxon>
        <taxon>Methanobacteriati</taxon>
        <taxon>Thermoplasmatota</taxon>
        <taxon>DHVE2 group</taxon>
        <taxon>Candidatus Aciduliprofundum</taxon>
    </lineage>
</organism>
<accession>A0A7J3T8Y7</accession>
<dbReference type="Proteomes" id="UP000886130">
    <property type="component" value="Unassembled WGS sequence"/>
</dbReference>